<dbReference type="Pfam" id="PF05725">
    <property type="entry name" value="FNIP"/>
    <property type="match status" value="4"/>
</dbReference>
<dbReference type="EMBL" id="CAJNDS010002285">
    <property type="protein sequence ID" value="CAE7411093.1"/>
    <property type="molecule type" value="Genomic_DNA"/>
</dbReference>
<dbReference type="PANTHER" id="PTHR32134">
    <property type="entry name" value="FNIP REPEAT-CONTAINING PROTEIN"/>
    <property type="match status" value="1"/>
</dbReference>
<reference evidence="1" key="1">
    <citation type="submission" date="2021-02" db="EMBL/GenBank/DDBJ databases">
        <authorList>
            <person name="Dougan E. K."/>
            <person name="Rhodes N."/>
            <person name="Thang M."/>
            <person name="Chan C."/>
        </authorList>
    </citation>
    <scope>NUCLEOTIDE SEQUENCE</scope>
</reference>
<gene>
    <name evidence="1" type="ORF">SNAT2548_LOCUS22360</name>
</gene>
<accession>A0A812QZC8</accession>
<dbReference type="SUPFAM" id="SSF52058">
    <property type="entry name" value="L domain-like"/>
    <property type="match status" value="1"/>
</dbReference>
<dbReference type="PANTHER" id="PTHR32134:SF169">
    <property type="entry name" value="FNIP REPEAT-CONTAINING PROTEIN-RELATED"/>
    <property type="match status" value="1"/>
</dbReference>
<organism evidence="1 2">
    <name type="scientific">Symbiodinium natans</name>
    <dbReference type="NCBI Taxonomy" id="878477"/>
    <lineage>
        <taxon>Eukaryota</taxon>
        <taxon>Sar</taxon>
        <taxon>Alveolata</taxon>
        <taxon>Dinophyceae</taxon>
        <taxon>Suessiales</taxon>
        <taxon>Symbiodiniaceae</taxon>
        <taxon>Symbiodinium</taxon>
    </lineage>
</organism>
<dbReference type="InterPro" id="IPR051251">
    <property type="entry name" value="STK_FNIP-Repeat"/>
</dbReference>
<dbReference type="Gene3D" id="3.80.10.10">
    <property type="entry name" value="Ribonuclease Inhibitor"/>
    <property type="match status" value="1"/>
</dbReference>
<protein>
    <submittedName>
        <fullName evidence="1">Uncharacterized protein</fullName>
    </submittedName>
</protein>
<dbReference type="AlphaFoldDB" id="A0A812QZC8"/>
<keyword evidence="2" id="KW-1185">Reference proteome</keyword>
<evidence type="ECO:0000313" key="1">
    <source>
        <dbReference type="EMBL" id="CAE7411093.1"/>
    </source>
</evidence>
<comment type="caution">
    <text evidence="1">The sequence shown here is derived from an EMBL/GenBank/DDBJ whole genome shotgun (WGS) entry which is preliminary data.</text>
</comment>
<evidence type="ECO:0000313" key="2">
    <source>
        <dbReference type="Proteomes" id="UP000604046"/>
    </source>
</evidence>
<dbReference type="OrthoDB" id="266138at2759"/>
<dbReference type="Proteomes" id="UP000604046">
    <property type="component" value="Unassembled WGS sequence"/>
</dbReference>
<sequence>MPHGEYGYAECTIDFRLGLAGNETFQLRASQYTRGADFAAQFARRPGVLQQGGTVECILEGGRLELGQTLLEQGCSEGASAWLVRTPLDAVKAFQSLSSELLVTLGLTKVRLGIETDFERLPTTLEELACYGLGRNMSHLVNLRILSLDANQNLTDIIWPPHLEELQLGPRFKLRLQGTSLPSGLKRLSIGGDGCHSGDLDFVEYLWRPCLVDRFNSSLDEVHLPKGLEFLGLGNGFNQDLTKAQLPGSVKVLRLGHRFNQSMDHVDLPDLIELAFGHSFGHSLKHAKLPGTLLKLVLGDEYKGTLEELPLQPGVLRTLACGRGPSQHFLAGKELLPSCTGITTLQLSNCADASLQGVKWPPGLQNLVLESLCDGDLRSIGLPDTLETVIIRKIANPPLPRLQFPDFLRRIQLGCGFNAPLQGTQWPRFLEILDLGDSFNQPLDDVVLPSELEDLTFGYHFNQSLQNATWPQRLKRLKFGECFNQSLDDLSLPALESLSLGESFDQSLENVNLPMLRKLRLGTRFQQRLMHPSIGLPGKLCCLAAGDRELAWRAGESR</sequence>
<proteinExistence type="predicted"/>
<name>A0A812QZC8_9DINO</name>
<dbReference type="InterPro" id="IPR032675">
    <property type="entry name" value="LRR_dom_sf"/>
</dbReference>
<dbReference type="InterPro" id="IPR008615">
    <property type="entry name" value="FNIP"/>
</dbReference>